<reference evidence="6 7" key="1">
    <citation type="submission" date="2018-05" db="EMBL/GenBank/DDBJ databases">
        <title>Genomic Encyclopedia of Type Strains, Phase IV (KMG-IV): sequencing the most valuable type-strain genomes for metagenomic binning, comparative biology and taxonomic classification.</title>
        <authorList>
            <person name="Goeker M."/>
        </authorList>
    </citation>
    <scope>NUCLEOTIDE SEQUENCE [LARGE SCALE GENOMIC DNA]</scope>
    <source>
        <strain evidence="6 7">DSM 24995</strain>
    </source>
</reference>
<accession>A0A2V3YFW4</accession>
<evidence type="ECO:0000313" key="7">
    <source>
        <dbReference type="Proteomes" id="UP000248057"/>
    </source>
</evidence>
<evidence type="ECO:0000256" key="4">
    <source>
        <dbReference type="SAM" id="Phobius"/>
    </source>
</evidence>
<dbReference type="InterPro" id="IPR018060">
    <property type="entry name" value="HTH_AraC"/>
</dbReference>
<dbReference type="Gene3D" id="1.10.10.60">
    <property type="entry name" value="Homeodomain-like"/>
    <property type="match status" value="2"/>
</dbReference>
<feature type="domain" description="HTH araC/xylS-type" evidence="5">
    <location>
        <begin position="651"/>
        <end position="750"/>
    </location>
</feature>
<dbReference type="Proteomes" id="UP000248057">
    <property type="component" value="Unassembled WGS sequence"/>
</dbReference>
<name>A0A2V3YFW4_9FIRM</name>
<organism evidence="6 7">
    <name type="scientific">Hungatella effluvii</name>
    <dbReference type="NCBI Taxonomy" id="1096246"/>
    <lineage>
        <taxon>Bacteria</taxon>
        <taxon>Bacillati</taxon>
        <taxon>Bacillota</taxon>
        <taxon>Clostridia</taxon>
        <taxon>Lachnospirales</taxon>
        <taxon>Lachnospiraceae</taxon>
        <taxon>Hungatella</taxon>
    </lineage>
</organism>
<keyword evidence="4" id="KW-0812">Transmembrane</keyword>
<dbReference type="PROSITE" id="PS01124">
    <property type="entry name" value="HTH_ARAC_FAMILY_2"/>
    <property type="match status" value="1"/>
</dbReference>
<dbReference type="GO" id="GO:0043565">
    <property type="term" value="F:sequence-specific DNA binding"/>
    <property type="evidence" value="ECO:0007669"/>
    <property type="project" value="InterPro"/>
</dbReference>
<dbReference type="SUPFAM" id="SSF46689">
    <property type="entry name" value="Homeodomain-like"/>
    <property type="match status" value="1"/>
</dbReference>
<keyword evidence="2 6" id="KW-0238">DNA-binding</keyword>
<evidence type="ECO:0000259" key="5">
    <source>
        <dbReference type="PROSITE" id="PS01124"/>
    </source>
</evidence>
<dbReference type="InterPro" id="IPR018062">
    <property type="entry name" value="HTH_AraC-typ_CS"/>
</dbReference>
<comment type="caution">
    <text evidence="6">The sequence shown here is derived from an EMBL/GenBank/DDBJ whole genome shotgun (WGS) entry which is preliminary data.</text>
</comment>
<feature type="transmembrane region" description="Helical" evidence="4">
    <location>
        <begin position="281"/>
        <end position="300"/>
    </location>
</feature>
<keyword evidence="4" id="KW-1133">Transmembrane helix</keyword>
<dbReference type="PANTHER" id="PTHR43280:SF2">
    <property type="entry name" value="HTH-TYPE TRANSCRIPTIONAL REGULATOR EXSA"/>
    <property type="match status" value="1"/>
</dbReference>
<dbReference type="PANTHER" id="PTHR43280">
    <property type="entry name" value="ARAC-FAMILY TRANSCRIPTIONAL REGULATOR"/>
    <property type="match status" value="1"/>
</dbReference>
<dbReference type="InterPro" id="IPR009057">
    <property type="entry name" value="Homeodomain-like_sf"/>
</dbReference>
<dbReference type="GeneID" id="86060509"/>
<protein>
    <submittedName>
        <fullName evidence="6">AraC-like DNA-binding protein</fullName>
    </submittedName>
</protein>
<gene>
    <name evidence="6" type="ORF">DFR60_102525</name>
</gene>
<proteinExistence type="predicted"/>
<keyword evidence="3" id="KW-0804">Transcription</keyword>
<evidence type="ECO:0000256" key="2">
    <source>
        <dbReference type="ARBA" id="ARBA00023125"/>
    </source>
</evidence>
<keyword evidence="1" id="KW-0805">Transcription regulation</keyword>
<dbReference type="RefSeq" id="WP_110322041.1">
    <property type="nucleotide sequence ID" value="NZ_QJKD01000002.1"/>
</dbReference>
<dbReference type="AlphaFoldDB" id="A0A2V3YFW4"/>
<dbReference type="PROSITE" id="PS00041">
    <property type="entry name" value="HTH_ARAC_FAMILY_1"/>
    <property type="match status" value="1"/>
</dbReference>
<evidence type="ECO:0000256" key="3">
    <source>
        <dbReference type="ARBA" id="ARBA00023163"/>
    </source>
</evidence>
<dbReference type="SMART" id="SM00342">
    <property type="entry name" value="HTH_ARAC"/>
    <property type="match status" value="1"/>
</dbReference>
<dbReference type="EMBL" id="QJKD01000002">
    <property type="protein sequence ID" value="PXX56250.1"/>
    <property type="molecule type" value="Genomic_DNA"/>
</dbReference>
<dbReference type="GO" id="GO:0003700">
    <property type="term" value="F:DNA-binding transcription factor activity"/>
    <property type="evidence" value="ECO:0007669"/>
    <property type="project" value="InterPro"/>
</dbReference>
<evidence type="ECO:0000313" key="6">
    <source>
        <dbReference type="EMBL" id="PXX56250.1"/>
    </source>
</evidence>
<feature type="transmembrane region" description="Helical" evidence="4">
    <location>
        <begin position="21"/>
        <end position="41"/>
    </location>
</feature>
<evidence type="ECO:0000256" key="1">
    <source>
        <dbReference type="ARBA" id="ARBA00023015"/>
    </source>
</evidence>
<sequence length="751" mass="84761">MMLTPMKNQRFAKAGGSHRVLFSWLLSYAVIFLFPIVFQFFTYRQAVSTIRSQTIESQRLSLEKFQSDMDGELSLISDFVSRISLDDNVNFLLNASGKSVYLESYAQASVLHQMNRTLSSYEPHDSLIDDYYIFTNNRLIWHSQGISEWKQDNSLESAIWNRCEGLDLTENHIFSLTDGQEQYLVITYPLPYAYTPSGYIAVLLDSDTLRGCLKKFTVLDESRYYITDSGNEVLTCLSPDSDTEGQSYYCSVNSSVMPLTYVSAVEVSFADSQLIFLRRTLLVSLASCILGGLILITFFTRRNYSPVQKLVNTVREHNTLTENEILNEYQIVSGALQQIYEKNASIEEVVQRQNKTIYSYYLSLLLKGTLSWSSMEESLITEIEREVLKKNYLLLLTLTDVSEKWPAKHPELAESAYSSFYQTQFTQRLTDMLPDGISIYSTNVYDFNACIIAADDVLKDWKELLNSSLETLSEYLGTACEFQYYFAVSGIHEGIAQLNTSYEEAAYALSYCIMKQDIRIVFQDDLSTEKGDALPDSSDHEKHLINLIQTGQAEAAGELTTQWLDSISSRNLPFCTAKCLAGSVLSAIITAAGNMRQHGIFATDCNQAADEFLKANSFGRLEHILKRTALIISQKAADGAAQSGLNDTWVMRINEVIDQNLHDENLNITYIADTLGVSSKYLSSIYMKATNTGIIDVIHEKRIKQVKELIGHRGYSVSEAAAEVGYGSVATLNRWFRKYEGISPGQYRSNC</sequence>
<dbReference type="Pfam" id="PF12833">
    <property type="entry name" value="HTH_18"/>
    <property type="match status" value="1"/>
</dbReference>
<keyword evidence="4" id="KW-0472">Membrane</keyword>
<keyword evidence="7" id="KW-1185">Reference proteome</keyword>